<sequence>MNLMFGLEAFPVRSFSSPGIVELSLCGLLFERYYMI</sequence>
<protein>
    <submittedName>
        <fullName evidence="1">Uncharacterized protein</fullName>
    </submittedName>
</protein>
<evidence type="ECO:0000313" key="1">
    <source>
        <dbReference type="EMBL" id="TCO08270.1"/>
    </source>
</evidence>
<dbReference type="AlphaFoldDB" id="A0A4R2GI91"/>
<dbReference type="EMBL" id="SLWK01000005">
    <property type="protein sequence ID" value="TCO08270.1"/>
    <property type="molecule type" value="Genomic_DNA"/>
</dbReference>
<dbReference type="Proteomes" id="UP000295221">
    <property type="component" value="Unassembled WGS sequence"/>
</dbReference>
<reference evidence="1 2" key="1">
    <citation type="submission" date="2019-03" db="EMBL/GenBank/DDBJ databases">
        <title>Genomic Encyclopedia of Type Strains, Phase IV (KMG-IV): sequencing the most valuable type-strain genomes for metagenomic binning, comparative biology and taxonomic classification.</title>
        <authorList>
            <person name="Goeker M."/>
        </authorList>
    </citation>
    <scope>NUCLEOTIDE SEQUENCE [LARGE SCALE GENOMIC DNA]</scope>
    <source>
        <strain evidence="1 2">DSM 24179</strain>
    </source>
</reference>
<gene>
    <name evidence="1" type="ORF">EV194_10572</name>
</gene>
<name>A0A4R2GI91_9BACT</name>
<accession>A0A4R2GI91</accession>
<proteinExistence type="predicted"/>
<evidence type="ECO:0000313" key="2">
    <source>
        <dbReference type="Proteomes" id="UP000295221"/>
    </source>
</evidence>
<keyword evidence="2" id="KW-1185">Reference proteome</keyword>
<comment type="caution">
    <text evidence="1">The sequence shown here is derived from an EMBL/GenBank/DDBJ whole genome shotgun (WGS) entry which is preliminary data.</text>
</comment>
<organism evidence="1 2">
    <name type="scientific">Natronoflexus pectinivorans</name>
    <dbReference type="NCBI Taxonomy" id="682526"/>
    <lineage>
        <taxon>Bacteria</taxon>
        <taxon>Pseudomonadati</taxon>
        <taxon>Bacteroidota</taxon>
        <taxon>Bacteroidia</taxon>
        <taxon>Marinilabiliales</taxon>
        <taxon>Marinilabiliaceae</taxon>
        <taxon>Natronoflexus</taxon>
    </lineage>
</organism>